<dbReference type="EMBL" id="JAUJFL010000008">
    <property type="protein sequence ID" value="KAK2598871.1"/>
    <property type="molecule type" value="Genomic_DNA"/>
</dbReference>
<evidence type="ECO:0000313" key="2">
    <source>
        <dbReference type="Proteomes" id="UP001265746"/>
    </source>
</evidence>
<name>A0AAD9S4J0_PHOAM</name>
<proteinExistence type="predicted"/>
<gene>
    <name evidence="1" type="ORF">N8I77_012253</name>
</gene>
<protein>
    <submittedName>
        <fullName evidence="1">Uncharacterized protein</fullName>
    </submittedName>
</protein>
<sequence>MDLIFPEPVPGESWDPHTVHTHYFGFSIPEHTIGVFIYVRAQPYFRACLAGVSVFKGMDNLRPLDCEHNNIVNTVPWPTVEGNVIQIANGMTFDFIEPGNKPTGLEQLMKCTGTLTMHGTTYKVDCCAARDRSIRQVRTEDEVVSPPFGWSPISFGPDFCFNQAGFEDPGGNSAWLSIFPWPKDKPTTTFAWLVRGAGDLRNVVRVKRKVLAYHPVLGSAIEQEMKVEDEKGEVYTLKGQAIAVAQLPAWPNAMFVDSVYRWTDDKGRETHNTYQEAWYQKYWRFWRSRL</sequence>
<reference evidence="1" key="1">
    <citation type="submission" date="2023-06" db="EMBL/GenBank/DDBJ databases">
        <authorList>
            <person name="Noh H."/>
        </authorList>
    </citation>
    <scope>NUCLEOTIDE SEQUENCE</scope>
    <source>
        <strain evidence="1">DUCC20226</strain>
    </source>
</reference>
<organism evidence="1 2">
    <name type="scientific">Phomopsis amygdali</name>
    <name type="common">Fusicoccum amygdali</name>
    <dbReference type="NCBI Taxonomy" id="1214568"/>
    <lineage>
        <taxon>Eukaryota</taxon>
        <taxon>Fungi</taxon>
        <taxon>Dikarya</taxon>
        <taxon>Ascomycota</taxon>
        <taxon>Pezizomycotina</taxon>
        <taxon>Sordariomycetes</taxon>
        <taxon>Sordariomycetidae</taxon>
        <taxon>Diaporthales</taxon>
        <taxon>Diaporthaceae</taxon>
        <taxon>Diaporthe</taxon>
    </lineage>
</organism>
<accession>A0AAD9S4J0</accession>
<comment type="caution">
    <text evidence="1">The sequence shown here is derived from an EMBL/GenBank/DDBJ whole genome shotgun (WGS) entry which is preliminary data.</text>
</comment>
<keyword evidence="2" id="KW-1185">Reference proteome</keyword>
<dbReference type="Proteomes" id="UP001265746">
    <property type="component" value="Unassembled WGS sequence"/>
</dbReference>
<evidence type="ECO:0000313" key="1">
    <source>
        <dbReference type="EMBL" id="KAK2598871.1"/>
    </source>
</evidence>
<dbReference type="AlphaFoldDB" id="A0AAD9S4J0"/>